<organism evidence="1 2">
    <name type="scientific">Pristionchus pacificus</name>
    <name type="common">Parasitic nematode worm</name>
    <dbReference type="NCBI Taxonomy" id="54126"/>
    <lineage>
        <taxon>Eukaryota</taxon>
        <taxon>Metazoa</taxon>
        <taxon>Ecdysozoa</taxon>
        <taxon>Nematoda</taxon>
        <taxon>Chromadorea</taxon>
        <taxon>Rhabditida</taxon>
        <taxon>Rhabditina</taxon>
        <taxon>Diplogasteromorpha</taxon>
        <taxon>Diplogasteroidea</taxon>
        <taxon>Neodiplogasteridae</taxon>
        <taxon>Pristionchus</taxon>
    </lineage>
</organism>
<sequence length="138" mass="15289">MHFYAFLLLIALVGVSLSKITDYHQRSCDPGWTQVGSKCYKLIGSQLASISSAAENEAIRSIAGGREIYTGGLSYALGPWSWADHTPFGVYRNWRNGYEPSPSPYKPCIKMNPSGQWFDNCCRVPLFPVSARGVCSIF</sequence>
<dbReference type="AlphaFoldDB" id="A0A2A6CQK4"/>
<dbReference type="Proteomes" id="UP000005239">
    <property type="component" value="Unassembled WGS sequence"/>
</dbReference>
<reference evidence="1" key="2">
    <citation type="submission" date="2022-06" db="UniProtKB">
        <authorList>
            <consortium name="EnsemblMetazoa"/>
        </authorList>
    </citation>
    <scope>IDENTIFICATION</scope>
    <source>
        <strain evidence="1">PS312</strain>
    </source>
</reference>
<dbReference type="CDD" id="cd00037">
    <property type="entry name" value="CLECT"/>
    <property type="match status" value="1"/>
</dbReference>
<dbReference type="InterPro" id="IPR001304">
    <property type="entry name" value="C-type_lectin-like"/>
</dbReference>
<evidence type="ECO:0000313" key="1">
    <source>
        <dbReference type="EnsemblMetazoa" id="PPA27057.1"/>
    </source>
</evidence>
<protein>
    <submittedName>
        <fullName evidence="1">C-type lectin</fullName>
    </submittedName>
</protein>
<dbReference type="PROSITE" id="PS50041">
    <property type="entry name" value="C_TYPE_LECTIN_2"/>
    <property type="match status" value="1"/>
</dbReference>
<dbReference type="InterPro" id="IPR050111">
    <property type="entry name" value="C-type_lectin/snaclec_domain"/>
</dbReference>
<dbReference type="Pfam" id="PF00059">
    <property type="entry name" value="Lectin_C"/>
    <property type="match status" value="1"/>
</dbReference>
<dbReference type="Gene3D" id="3.10.100.10">
    <property type="entry name" value="Mannose-Binding Protein A, subunit A"/>
    <property type="match status" value="1"/>
</dbReference>
<reference evidence="2" key="1">
    <citation type="journal article" date="2008" name="Nat. Genet.">
        <title>The Pristionchus pacificus genome provides a unique perspective on nematode lifestyle and parasitism.</title>
        <authorList>
            <person name="Dieterich C."/>
            <person name="Clifton S.W."/>
            <person name="Schuster L.N."/>
            <person name="Chinwalla A."/>
            <person name="Delehaunty K."/>
            <person name="Dinkelacker I."/>
            <person name="Fulton L."/>
            <person name="Fulton R."/>
            <person name="Godfrey J."/>
            <person name="Minx P."/>
            <person name="Mitreva M."/>
            <person name="Roeseler W."/>
            <person name="Tian H."/>
            <person name="Witte H."/>
            <person name="Yang S.P."/>
            <person name="Wilson R.K."/>
            <person name="Sommer R.J."/>
        </authorList>
    </citation>
    <scope>NUCLEOTIDE SEQUENCE [LARGE SCALE GENOMIC DNA]</scope>
    <source>
        <strain evidence="2">PS312</strain>
    </source>
</reference>
<accession>A0A2A6CQK4</accession>
<gene>
    <name evidence="1" type="primary">WBGene00116611</name>
</gene>
<keyword evidence="2" id="KW-1185">Reference proteome</keyword>
<name>A0A2A6CQK4_PRIPA</name>
<dbReference type="SUPFAM" id="SSF56436">
    <property type="entry name" value="C-type lectin-like"/>
    <property type="match status" value="1"/>
</dbReference>
<accession>A0A8R1UIE3</accession>
<dbReference type="InterPro" id="IPR016187">
    <property type="entry name" value="CTDL_fold"/>
</dbReference>
<dbReference type="PANTHER" id="PTHR22803">
    <property type="entry name" value="MANNOSE, PHOSPHOLIPASE, LECTIN RECEPTOR RELATED"/>
    <property type="match status" value="1"/>
</dbReference>
<dbReference type="InterPro" id="IPR016186">
    <property type="entry name" value="C-type_lectin-like/link_sf"/>
</dbReference>
<evidence type="ECO:0000313" key="2">
    <source>
        <dbReference type="Proteomes" id="UP000005239"/>
    </source>
</evidence>
<dbReference type="EnsemblMetazoa" id="PPA27057.1">
    <property type="protein sequence ID" value="PPA27057.1"/>
    <property type="gene ID" value="WBGene00116611"/>
</dbReference>
<proteinExistence type="predicted"/>
<dbReference type="SMART" id="SM00034">
    <property type="entry name" value="CLECT"/>
    <property type="match status" value="1"/>
</dbReference>